<reference evidence="2" key="2">
    <citation type="journal article" date="2015" name="Fish Shellfish Immunol.">
        <title>Early steps in the European eel (Anguilla anguilla)-Vibrio vulnificus interaction in the gills: Role of the RtxA13 toxin.</title>
        <authorList>
            <person name="Callol A."/>
            <person name="Pajuelo D."/>
            <person name="Ebbesson L."/>
            <person name="Teles M."/>
            <person name="MacKenzie S."/>
            <person name="Amaro C."/>
        </authorList>
    </citation>
    <scope>NUCLEOTIDE SEQUENCE</scope>
</reference>
<dbReference type="EMBL" id="GBXM01086060">
    <property type="protein sequence ID" value="JAH22517.1"/>
    <property type="molecule type" value="Transcribed_RNA"/>
</dbReference>
<organism evidence="2">
    <name type="scientific">Anguilla anguilla</name>
    <name type="common">European freshwater eel</name>
    <name type="synonym">Muraena anguilla</name>
    <dbReference type="NCBI Taxonomy" id="7936"/>
    <lineage>
        <taxon>Eukaryota</taxon>
        <taxon>Metazoa</taxon>
        <taxon>Chordata</taxon>
        <taxon>Craniata</taxon>
        <taxon>Vertebrata</taxon>
        <taxon>Euteleostomi</taxon>
        <taxon>Actinopterygii</taxon>
        <taxon>Neopterygii</taxon>
        <taxon>Teleostei</taxon>
        <taxon>Anguilliformes</taxon>
        <taxon>Anguillidae</taxon>
        <taxon>Anguilla</taxon>
    </lineage>
</organism>
<accession>A0A0E9R183</accession>
<protein>
    <submittedName>
        <fullName evidence="2">Uncharacterized protein</fullName>
    </submittedName>
</protein>
<feature type="region of interest" description="Disordered" evidence="1">
    <location>
        <begin position="1"/>
        <end position="24"/>
    </location>
</feature>
<proteinExistence type="predicted"/>
<name>A0A0E9R183_ANGAN</name>
<dbReference type="AlphaFoldDB" id="A0A0E9R183"/>
<sequence length="24" mass="2634">MVSLRTQGNKPCTLGQGNYKSHDV</sequence>
<evidence type="ECO:0000256" key="1">
    <source>
        <dbReference type="SAM" id="MobiDB-lite"/>
    </source>
</evidence>
<reference evidence="2" key="1">
    <citation type="submission" date="2014-11" db="EMBL/GenBank/DDBJ databases">
        <authorList>
            <person name="Amaro Gonzalez C."/>
        </authorList>
    </citation>
    <scope>NUCLEOTIDE SEQUENCE</scope>
</reference>
<evidence type="ECO:0000313" key="2">
    <source>
        <dbReference type="EMBL" id="JAH22517.1"/>
    </source>
</evidence>